<evidence type="ECO:0000259" key="5">
    <source>
        <dbReference type="PROSITE" id="PS50893"/>
    </source>
</evidence>
<dbReference type="RefSeq" id="WP_099593142.1">
    <property type="nucleotide sequence ID" value="NZ_MDGM01000012.1"/>
</dbReference>
<gene>
    <name evidence="6" type="ORF">BFP76_05420</name>
</gene>
<accession>A0A2G5K6J1</accession>
<dbReference type="InterPro" id="IPR017871">
    <property type="entry name" value="ABC_transporter-like_CS"/>
</dbReference>
<evidence type="ECO:0000256" key="4">
    <source>
        <dbReference type="ARBA" id="ARBA00022840"/>
    </source>
</evidence>
<evidence type="ECO:0000313" key="6">
    <source>
        <dbReference type="EMBL" id="PIB24623.1"/>
    </source>
</evidence>
<comment type="caution">
    <text evidence="6">The sequence shown here is derived from an EMBL/GenBank/DDBJ whole genome shotgun (WGS) entry which is preliminary data.</text>
</comment>
<sequence>MISVAVKRKSFGAQTVLQDVNFDIATDERVSIVGPSGVGKSTLLRLIAELDRDYEGQISTVKNSAVVFQEPTLLNWRDVMDNLRITTRKDDRTLENILAEVGLSDKSDMFPSQLSLGQQRRVSLARALAVNPELLILDEPFASLDDEMVDEMLALTKQVVDTRNMALLLVTHTKKEAAFLTDRQLMLGGNPATIIQ</sequence>
<dbReference type="Proteomes" id="UP000231516">
    <property type="component" value="Unassembled WGS sequence"/>
</dbReference>
<dbReference type="AlphaFoldDB" id="A0A2G5K6J1"/>
<name>A0A2G5K6J1_9RHOB</name>
<comment type="similarity">
    <text evidence="1">Belongs to the ABC transporter superfamily.</text>
</comment>
<dbReference type="PANTHER" id="PTHR42788:SF19">
    <property type="entry name" value="ALIPHATIC SULFONATES IMPORT ATP-BINDING PROTEIN SSUB 2"/>
    <property type="match status" value="1"/>
</dbReference>
<proteinExistence type="inferred from homology"/>
<dbReference type="EMBL" id="MDGM01000012">
    <property type="protein sequence ID" value="PIB24623.1"/>
    <property type="molecule type" value="Genomic_DNA"/>
</dbReference>
<dbReference type="SUPFAM" id="SSF52540">
    <property type="entry name" value="P-loop containing nucleoside triphosphate hydrolases"/>
    <property type="match status" value="1"/>
</dbReference>
<dbReference type="InterPro" id="IPR003439">
    <property type="entry name" value="ABC_transporter-like_ATP-bd"/>
</dbReference>
<dbReference type="InterPro" id="IPR003593">
    <property type="entry name" value="AAA+_ATPase"/>
</dbReference>
<dbReference type="OrthoDB" id="9802264at2"/>
<dbReference type="InterPro" id="IPR027417">
    <property type="entry name" value="P-loop_NTPase"/>
</dbReference>
<dbReference type="PROSITE" id="PS00211">
    <property type="entry name" value="ABC_TRANSPORTER_1"/>
    <property type="match status" value="1"/>
</dbReference>
<dbReference type="Pfam" id="PF00005">
    <property type="entry name" value="ABC_tran"/>
    <property type="match status" value="1"/>
</dbReference>
<dbReference type="PROSITE" id="PS50893">
    <property type="entry name" value="ABC_TRANSPORTER_2"/>
    <property type="match status" value="1"/>
</dbReference>
<keyword evidence="4 6" id="KW-0067">ATP-binding</keyword>
<organism evidence="6 7">
    <name type="scientific">Paramylibacter kogurei</name>
    <dbReference type="NCBI Taxonomy" id="1889778"/>
    <lineage>
        <taxon>Bacteria</taxon>
        <taxon>Pseudomonadati</taxon>
        <taxon>Pseudomonadota</taxon>
        <taxon>Alphaproteobacteria</taxon>
        <taxon>Rhodobacterales</taxon>
        <taxon>Paracoccaceae</taxon>
        <taxon>Paramylibacter</taxon>
    </lineage>
</organism>
<dbReference type="InterPro" id="IPR050166">
    <property type="entry name" value="ABC_transporter_ATP-bind"/>
</dbReference>
<keyword evidence="7" id="KW-1185">Reference proteome</keyword>
<keyword evidence="3" id="KW-0547">Nucleotide-binding</keyword>
<evidence type="ECO:0000313" key="7">
    <source>
        <dbReference type="Proteomes" id="UP000231516"/>
    </source>
</evidence>
<dbReference type="PANTHER" id="PTHR42788">
    <property type="entry name" value="TAURINE IMPORT ATP-BINDING PROTEIN-RELATED"/>
    <property type="match status" value="1"/>
</dbReference>
<reference evidence="6 7" key="1">
    <citation type="submission" date="2016-08" db="EMBL/GenBank/DDBJ databases">
        <title>Draft genome of Amylibacter sp. strain 4G11.</title>
        <authorList>
            <person name="Wong S.-K."/>
            <person name="Hamasaki K."/>
            <person name="Yoshizawa S."/>
        </authorList>
    </citation>
    <scope>NUCLEOTIDE SEQUENCE [LARGE SCALE GENOMIC DNA]</scope>
    <source>
        <strain evidence="6 7">4G11</strain>
    </source>
</reference>
<feature type="domain" description="ABC transporter" evidence="5">
    <location>
        <begin position="1"/>
        <end position="196"/>
    </location>
</feature>
<dbReference type="SMART" id="SM00382">
    <property type="entry name" value="AAA"/>
    <property type="match status" value="1"/>
</dbReference>
<keyword evidence="2" id="KW-0813">Transport</keyword>
<protein>
    <submittedName>
        <fullName evidence="6">ABC transporter ATP-binding protein</fullName>
    </submittedName>
</protein>
<dbReference type="GO" id="GO:0005524">
    <property type="term" value="F:ATP binding"/>
    <property type="evidence" value="ECO:0007669"/>
    <property type="project" value="UniProtKB-KW"/>
</dbReference>
<dbReference type="Gene3D" id="3.40.50.300">
    <property type="entry name" value="P-loop containing nucleotide triphosphate hydrolases"/>
    <property type="match status" value="1"/>
</dbReference>
<evidence type="ECO:0000256" key="3">
    <source>
        <dbReference type="ARBA" id="ARBA00022741"/>
    </source>
</evidence>
<dbReference type="GO" id="GO:0016887">
    <property type="term" value="F:ATP hydrolysis activity"/>
    <property type="evidence" value="ECO:0007669"/>
    <property type="project" value="InterPro"/>
</dbReference>
<evidence type="ECO:0000256" key="2">
    <source>
        <dbReference type="ARBA" id="ARBA00022448"/>
    </source>
</evidence>
<evidence type="ECO:0000256" key="1">
    <source>
        <dbReference type="ARBA" id="ARBA00005417"/>
    </source>
</evidence>